<feature type="domain" description="Major facilitator superfamily (MFS) profile" evidence="8">
    <location>
        <begin position="33"/>
        <end position="493"/>
    </location>
</feature>
<feature type="transmembrane region" description="Helical" evidence="7">
    <location>
        <begin position="29"/>
        <end position="49"/>
    </location>
</feature>
<feature type="transmembrane region" description="Helical" evidence="7">
    <location>
        <begin position="157"/>
        <end position="176"/>
    </location>
</feature>
<feature type="transmembrane region" description="Helical" evidence="7">
    <location>
        <begin position="458"/>
        <end position="480"/>
    </location>
</feature>
<evidence type="ECO:0000313" key="10">
    <source>
        <dbReference type="Proteomes" id="UP000000374"/>
    </source>
</evidence>
<comment type="subcellular location">
    <subcellularLocation>
        <location evidence="1">Cell membrane</location>
        <topology evidence="1">Multi-pass membrane protein</topology>
    </subcellularLocation>
</comment>
<evidence type="ECO:0000256" key="7">
    <source>
        <dbReference type="SAM" id="Phobius"/>
    </source>
</evidence>
<gene>
    <name evidence="9" type="ordered locus">Veis_1279</name>
</gene>
<evidence type="ECO:0000313" key="9">
    <source>
        <dbReference type="EMBL" id="ABM57047.1"/>
    </source>
</evidence>
<dbReference type="GO" id="GO:0005886">
    <property type="term" value="C:plasma membrane"/>
    <property type="evidence" value="ECO:0007669"/>
    <property type="project" value="UniProtKB-SubCell"/>
</dbReference>
<feature type="transmembrane region" description="Helical" evidence="7">
    <location>
        <begin position="99"/>
        <end position="118"/>
    </location>
</feature>
<evidence type="ECO:0000256" key="5">
    <source>
        <dbReference type="ARBA" id="ARBA00022989"/>
    </source>
</evidence>
<dbReference type="RefSeq" id="WP_011809057.1">
    <property type="nucleotide sequence ID" value="NC_008786.1"/>
</dbReference>
<dbReference type="PANTHER" id="PTHR42718">
    <property type="entry name" value="MAJOR FACILITATOR SUPERFAMILY MULTIDRUG TRANSPORTER MFSC"/>
    <property type="match status" value="1"/>
</dbReference>
<feature type="transmembrane region" description="Helical" evidence="7">
    <location>
        <begin position="375"/>
        <end position="400"/>
    </location>
</feature>
<dbReference type="AlphaFoldDB" id="A1WHE0"/>
<keyword evidence="10" id="KW-1185">Reference proteome</keyword>
<dbReference type="HOGENOM" id="CLU_001265_62_0_4"/>
<proteinExistence type="predicted"/>
<feature type="transmembrane region" description="Helical" evidence="7">
    <location>
        <begin position="246"/>
        <end position="264"/>
    </location>
</feature>
<dbReference type="EMBL" id="CP000542">
    <property type="protein sequence ID" value="ABM57047.1"/>
    <property type="molecule type" value="Genomic_DNA"/>
</dbReference>
<dbReference type="Proteomes" id="UP000000374">
    <property type="component" value="Chromosome"/>
</dbReference>
<evidence type="ECO:0000256" key="3">
    <source>
        <dbReference type="ARBA" id="ARBA00022475"/>
    </source>
</evidence>
<evidence type="ECO:0000256" key="2">
    <source>
        <dbReference type="ARBA" id="ARBA00022448"/>
    </source>
</evidence>
<dbReference type="InterPro" id="IPR011701">
    <property type="entry name" value="MFS"/>
</dbReference>
<dbReference type="Pfam" id="PF07690">
    <property type="entry name" value="MFS_1"/>
    <property type="match status" value="1"/>
</dbReference>
<evidence type="ECO:0000259" key="8">
    <source>
        <dbReference type="PROSITE" id="PS50850"/>
    </source>
</evidence>
<keyword evidence="4 7" id="KW-0812">Transmembrane</keyword>
<feature type="transmembrane region" description="Helical" evidence="7">
    <location>
        <begin position="340"/>
        <end position="363"/>
    </location>
</feature>
<keyword evidence="2" id="KW-0813">Transport</keyword>
<keyword evidence="3" id="KW-1003">Cell membrane</keyword>
<dbReference type="Gene3D" id="1.20.1250.20">
    <property type="entry name" value="MFS general substrate transporter like domains"/>
    <property type="match status" value="1"/>
</dbReference>
<dbReference type="SUPFAM" id="SSF103473">
    <property type="entry name" value="MFS general substrate transporter"/>
    <property type="match status" value="1"/>
</dbReference>
<name>A1WHE0_VEREI</name>
<protein>
    <submittedName>
        <fullName evidence="9">Major facilitator superfamily MFS_1</fullName>
    </submittedName>
</protein>
<feature type="transmembrane region" description="Helical" evidence="7">
    <location>
        <begin position="284"/>
        <end position="306"/>
    </location>
</feature>
<reference evidence="10" key="1">
    <citation type="submission" date="2006-12" db="EMBL/GenBank/DDBJ databases">
        <title>Complete sequence of chromosome 1 of Verminephrobacter eiseniae EF01-2.</title>
        <authorList>
            <person name="Copeland A."/>
            <person name="Lucas S."/>
            <person name="Lapidus A."/>
            <person name="Barry K."/>
            <person name="Detter J.C."/>
            <person name="Glavina del Rio T."/>
            <person name="Dalin E."/>
            <person name="Tice H."/>
            <person name="Pitluck S."/>
            <person name="Chertkov O."/>
            <person name="Brettin T."/>
            <person name="Bruce D."/>
            <person name="Han C."/>
            <person name="Tapia R."/>
            <person name="Gilna P."/>
            <person name="Schmutz J."/>
            <person name="Larimer F."/>
            <person name="Land M."/>
            <person name="Hauser L."/>
            <person name="Kyrpides N."/>
            <person name="Kim E."/>
            <person name="Stahl D."/>
            <person name="Richardson P."/>
        </authorList>
    </citation>
    <scope>NUCLEOTIDE SEQUENCE [LARGE SCALE GENOMIC DNA]</scope>
    <source>
        <strain evidence="10">EF01-2</strain>
    </source>
</reference>
<dbReference type="PANTHER" id="PTHR42718:SF46">
    <property type="entry name" value="BLR6921 PROTEIN"/>
    <property type="match status" value="1"/>
</dbReference>
<dbReference type="GO" id="GO:0022857">
    <property type="term" value="F:transmembrane transporter activity"/>
    <property type="evidence" value="ECO:0007669"/>
    <property type="project" value="InterPro"/>
</dbReference>
<dbReference type="eggNOG" id="COG2814">
    <property type="taxonomic scope" value="Bacteria"/>
</dbReference>
<feature type="transmembrane region" description="Helical" evidence="7">
    <location>
        <begin position="188"/>
        <end position="207"/>
    </location>
</feature>
<feature type="transmembrane region" description="Helical" evidence="7">
    <location>
        <begin position="69"/>
        <end position="87"/>
    </location>
</feature>
<feature type="transmembrane region" description="Helical" evidence="7">
    <location>
        <begin position="315"/>
        <end position="334"/>
    </location>
</feature>
<sequence>MSAARPPEGAHTVAEGEGTPVSQLLPRPVAITVFLALAFAYFLSALVRAVTATLAPTLAPEFALQARDLGLLAGGYFLGFAAMQLPLGRWLDRHGPRKVLLGFLGLAVLGCLVFAAATGFSGLLAGRVLCGAGVSACLMAPLTGYRRWFAPQAQMSANSWMLMMGSLGMVASTLPVQWALPLWGWRPLFWALAALIALAMVVIALRVPGWASGTDGAGRAGGTDDTGGAAASGYALVWRHPYFQRLAPLGFFCYGGMMAMQTLWAGPWMQRVAGYTPLESAAGLFGINVAMLGVFWTWGMVNPWLLRKGWGADRLLALGLPLSLAVLLGIIIAGPRAGGGAWALYCVSCTCVALSQPALALAFPQALAGRALSAFNLVIFAGVFTVQWGIGLAVDAFVAVGATDFAAGPPQGEMRPPRGAGSEATVGATGFAAGPPQGEIRPPRGAGSEATVGANTTAAFQAAMALYLACNAAAYAWFLFRGQRHNARQTPVP</sequence>
<keyword evidence="5 7" id="KW-1133">Transmembrane helix</keyword>
<keyword evidence="6 7" id="KW-0472">Membrane</keyword>
<evidence type="ECO:0000256" key="4">
    <source>
        <dbReference type="ARBA" id="ARBA00022692"/>
    </source>
</evidence>
<dbReference type="PROSITE" id="PS50850">
    <property type="entry name" value="MFS"/>
    <property type="match status" value="1"/>
</dbReference>
<evidence type="ECO:0000256" key="6">
    <source>
        <dbReference type="ARBA" id="ARBA00023136"/>
    </source>
</evidence>
<dbReference type="InterPro" id="IPR036259">
    <property type="entry name" value="MFS_trans_sf"/>
</dbReference>
<dbReference type="STRING" id="391735.Veis_1279"/>
<accession>A1WHE0</accession>
<dbReference type="InterPro" id="IPR020846">
    <property type="entry name" value="MFS_dom"/>
</dbReference>
<dbReference type="GeneID" id="76459926"/>
<organism evidence="9 10">
    <name type="scientific">Verminephrobacter eiseniae (strain EF01-2)</name>
    <dbReference type="NCBI Taxonomy" id="391735"/>
    <lineage>
        <taxon>Bacteria</taxon>
        <taxon>Pseudomonadati</taxon>
        <taxon>Pseudomonadota</taxon>
        <taxon>Betaproteobacteria</taxon>
        <taxon>Burkholderiales</taxon>
        <taxon>Comamonadaceae</taxon>
        <taxon>Verminephrobacter</taxon>
    </lineage>
</organism>
<evidence type="ECO:0000256" key="1">
    <source>
        <dbReference type="ARBA" id="ARBA00004651"/>
    </source>
</evidence>
<dbReference type="KEGG" id="vei:Veis_1279"/>